<comment type="pathway">
    <text evidence="1">Carbohydrate degradation; glycolysis; pyruvate from D-glyceraldehyde 3-phosphate: step 5/5.</text>
</comment>
<accession>A0A6J6T4P2</accession>
<evidence type="ECO:0000256" key="1">
    <source>
        <dbReference type="ARBA" id="ARBA00004997"/>
    </source>
</evidence>
<feature type="domain" description="Pyruvate kinase C-terminal" evidence="13">
    <location>
        <begin position="362"/>
        <end position="474"/>
    </location>
</feature>
<dbReference type="UniPathway" id="UPA00109">
    <property type="reaction ID" value="UER00188"/>
</dbReference>
<comment type="similarity">
    <text evidence="2">Belongs to the pyruvate kinase family.</text>
</comment>
<dbReference type="GO" id="GO:0000287">
    <property type="term" value="F:magnesium ion binding"/>
    <property type="evidence" value="ECO:0007669"/>
    <property type="project" value="InterPro"/>
</dbReference>
<dbReference type="InterPro" id="IPR001697">
    <property type="entry name" value="Pyr_Knase"/>
</dbReference>
<dbReference type="Gene3D" id="3.20.20.60">
    <property type="entry name" value="Phosphoenolpyruvate-binding domains"/>
    <property type="match status" value="1"/>
</dbReference>
<dbReference type="SUPFAM" id="SSF51621">
    <property type="entry name" value="Phosphoenolpyruvate/pyruvate domain"/>
    <property type="match status" value="1"/>
</dbReference>
<dbReference type="InterPro" id="IPR011037">
    <property type="entry name" value="Pyrv_Knase-like_insert_dom_sf"/>
</dbReference>
<dbReference type="InterPro" id="IPR036918">
    <property type="entry name" value="Pyrv_Knase_C_sf"/>
</dbReference>
<dbReference type="InterPro" id="IPR015795">
    <property type="entry name" value="Pyrv_Knase_C"/>
</dbReference>
<dbReference type="PRINTS" id="PR01050">
    <property type="entry name" value="PYRUVTKNASE"/>
</dbReference>
<sequence length="478" mass="50390">MARRTKIVATIGPASDSEVVLRQLMEAGMDVARLGLAHGSIDDSLERFRRIRAVSAQVGRQVGIMVDLPGPKVRLGSFGDSAVDLATNSTVLLYPGRETSDPSALGVDYENLLSDVHVGDLLAVGDGSVTLVIESVDADSATARITHGGPVQGRPGLHVPSERLGISSPTPDDLVKLDAFLEVGVDMVAFSFVRSGSDMRKAGTEPHPLGPLLVAKIETRAAVENIQGIIEASGALMVARGDLGSELGIEELPHVQKQIIRECIALGKPVITATQMLESMVTAPSPTRAEVSDVANAVFDGTSAVMLSAESAVGHDPVNAVATMARIADRADQDFDYEAWARRIRLLRSEALGDGAARITDAMTGATWRAATEMNVDAIICISESGFTVRSIARFRPSMPLIAFSPLEQTLRQLTLSWGATPLLAPHRVESLAMMDELVNLARDSGHVRTGDTVAVLAGGSSGDGPQAADVLRVMTVA</sequence>
<dbReference type="NCBIfam" id="NF004491">
    <property type="entry name" value="PRK05826.1"/>
    <property type="match status" value="1"/>
</dbReference>
<dbReference type="Gene3D" id="3.40.1380.20">
    <property type="entry name" value="Pyruvate kinase, C-terminal domain"/>
    <property type="match status" value="1"/>
</dbReference>
<dbReference type="GO" id="GO:0016301">
    <property type="term" value="F:kinase activity"/>
    <property type="evidence" value="ECO:0007669"/>
    <property type="project" value="UniProtKB-KW"/>
</dbReference>
<dbReference type="EMBL" id="CAEZYU010000042">
    <property type="protein sequence ID" value="CAB4741349.1"/>
    <property type="molecule type" value="Genomic_DNA"/>
</dbReference>
<dbReference type="Gene3D" id="2.40.33.10">
    <property type="entry name" value="PK beta-barrel domain-like"/>
    <property type="match status" value="1"/>
</dbReference>
<dbReference type="GO" id="GO:0030955">
    <property type="term" value="F:potassium ion binding"/>
    <property type="evidence" value="ECO:0007669"/>
    <property type="project" value="InterPro"/>
</dbReference>
<evidence type="ECO:0000256" key="6">
    <source>
        <dbReference type="ARBA" id="ARBA00022741"/>
    </source>
</evidence>
<dbReference type="InterPro" id="IPR040442">
    <property type="entry name" value="Pyrv_kinase-like_dom_sf"/>
</dbReference>
<evidence type="ECO:0000256" key="9">
    <source>
        <dbReference type="ARBA" id="ARBA00022842"/>
    </source>
</evidence>
<proteinExistence type="inferred from homology"/>
<dbReference type="GO" id="GO:0005524">
    <property type="term" value="F:ATP binding"/>
    <property type="evidence" value="ECO:0007669"/>
    <property type="project" value="UniProtKB-KW"/>
</dbReference>
<dbReference type="Pfam" id="PF00224">
    <property type="entry name" value="PK"/>
    <property type="match status" value="1"/>
</dbReference>
<evidence type="ECO:0000259" key="12">
    <source>
        <dbReference type="Pfam" id="PF00224"/>
    </source>
</evidence>
<keyword evidence="7" id="KW-0418">Kinase</keyword>
<feature type="domain" description="Pyruvate kinase barrel" evidence="12">
    <location>
        <begin position="3"/>
        <end position="321"/>
    </location>
</feature>
<evidence type="ECO:0000256" key="3">
    <source>
        <dbReference type="ARBA" id="ARBA00012142"/>
    </source>
</evidence>
<dbReference type="InterPro" id="IPR015813">
    <property type="entry name" value="Pyrv/PenolPyrv_kinase-like_dom"/>
</dbReference>
<evidence type="ECO:0000256" key="5">
    <source>
        <dbReference type="ARBA" id="ARBA00022723"/>
    </source>
</evidence>
<dbReference type="InterPro" id="IPR015793">
    <property type="entry name" value="Pyrv_Knase_brl"/>
</dbReference>
<evidence type="ECO:0000256" key="4">
    <source>
        <dbReference type="ARBA" id="ARBA00022679"/>
    </source>
</evidence>
<dbReference type="InterPro" id="IPR015806">
    <property type="entry name" value="Pyrv_Knase_insert_dom_sf"/>
</dbReference>
<name>A0A6J6T4P2_9ZZZZ</name>
<dbReference type="NCBIfam" id="TIGR01064">
    <property type="entry name" value="pyruv_kin"/>
    <property type="match status" value="1"/>
</dbReference>
<dbReference type="SUPFAM" id="SSF52935">
    <property type="entry name" value="PK C-terminal domain-like"/>
    <property type="match status" value="1"/>
</dbReference>
<keyword evidence="6" id="KW-0547">Nucleotide-binding</keyword>
<dbReference type="SUPFAM" id="SSF50800">
    <property type="entry name" value="PK beta-barrel domain-like"/>
    <property type="match status" value="1"/>
</dbReference>
<keyword evidence="11" id="KW-0670">Pyruvate</keyword>
<keyword evidence="10" id="KW-0324">Glycolysis</keyword>
<organism evidence="15">
    <name type="scientific">freshwater metagenome</name>
    <dbReference type="NCBI Taxonomy" id="449393"/>
    <lineage>
        <taxon>unclassified sequences</taxon>
        <taxon>metagenomes</taxon>
        <taxon>ecological metagenomes</taxon>
    </lineage>
</organism>
<evidence type="ECO:0000256" key="10">
    <source>
        <dbReference type="ARBA" id="ARBA00023152"/>
    </source>
</evidence>
<dbReference type="EMBL" id="CAEZSF010000196">
    <property type="protein sequence ID" value="CAB4551048.1"/>
    <property type="molecule type" value="Genomic_DNA"/>
</dbReference>
<keyword evidence="8" id="KW-0067">ATP-binding</keyword>
<evidence type="ECO:0000256" key="8">
    <source>
        <dbReference type="ARBA" id="ARBA00022840"/>
    </source>
</evidence>
<keyword evidence="5" id="KW-0479">Metal-binding</keyword>
<dbReference type="PANTHER" id="PTHR11817">
    <property type="entry name" value="PYRUVATE KINASE"/>
    <property type="match status" value="1"/>
</dbReference>
<evidence type="ECO:0000256" key="2">
    <source>
        <dbReference type="ARBA" id="ARBA00008663"/>
    </source>
</evidence>
<evidence type="ECO:0000313" key="16">
    <source>
        <dbReference type="EMBL" id="CAB4889632.1"/>
    </source>
</evidence>
<evidence type="ECO:0000256" key="11">
    <source>
        <dbReference type="ARBA" id="ARBA00023317"/>
    </source>
</evidence>
<protein>
    <recommendedName>
        <fullName evidence="3">pyruvate kinase</fullName>
        <ecNumber evidence="3">2.7.1.40</ecNumber>
    </recommendedName>
</protein>
<keyword evidence="4" id="KW-0808">Transferase</keyword>
<evidence type="ECO:0000313" key="15">
    <source>
        <dbReference type="EMBL" id="CAB4741349.1"/>
    </source>
</evidence>
<evidence type="ECO:0000259" key="13">
    <source>
        <dbReference type="Pfam" id="PF02887"/>
    </source>
</evidence>
<dbReference type="AlphaFoldDB" id="A0A6J6T4P2"/>
<dbReference type="EMBL" id="CAFBMG010000006">
    <property type="protein sequence ID" value="CAB4889632.1"/>
    <property type="molecule type" value="Genomic_DNA"/>
</dbReference>
<reference evidence="15" key="1">
    <citation type="submission" date="2020-05" db="EMBL/GenBank/DDBJ databases">
        <authorList>
            <person name="Chiriac C."/>
            <person name="Salcher M."/>
            <person name="Ghai R."/>
            <person name="Kavagutti S V."/>
        </authorList>
    </citation>
    <scope>NUCLEOTIDE SEQUENCE</scope>
</reference>
<dbReference type="Pfam" id="PF02887">
    <property type="entry name" value="PK_C"/>
    <property type="match status" value="1"/>
</dbReference>
<evidence type="ECO:0000256" key="7">
    <source>
        <dbReference type="ARBA" id="ARBA00022777"/>
    </source>
</evidence>
<dbReference type="EC" id="2.7.1.40" evidence="3"/>
<gene>
    <name evidence="14" type="ORF">UFOPK1358_01626</name>
    <name evidence="15" type="ORF">UFOPK2766_01060</name>
    <name evidence="16" type="ORF">UFOPK3519_00145</name>
</gene>
<keyword evidence="9" id="KW-0460">Magnesium</keyword>
<dbReference type="GO" id="GO:0004743">
    <property type="term" value="F:pyruvate kinase activity"/>
    <property type="evidence" value="ECO:0007669"/>
    <property type="project" value="UniProtKB-EC"/>
</dbReference>
<evidence type="ECO:0000313" key="14">
    <source>
        <dbReference type="EMBL" id="CAB4551048.1"/>
    </source>
</evidence>